<sequence>MARLVNGILGGFSGKVGTVVGVIAGDDCIIRSLPKKGTNFTTNELENQKKLGMVQAYLNPIKDLLKVGFANYYTKTGGFRAALAYTRREALVSDHTNFYIDPALFKISGGLLPQAINPAMVWNGPEILITWDIADVNYEEEADQLMVLIYDTLNANATTRIFNGAFRRDGEIKIKLEPHFSNVEVNVYIGFVAADRKSQSDSQYLGKIMV</sequence>
<evidence type="ECO:0000313" key="2">
    <source>
        <dbReference type="Proteomes" id="UP000601055"/>
    </source>
</evidence>
<comment type="caution">
    <text evidence="1">The sequence shown here is derived from an EMBL/GenBank/DDBJ whole genome shotgun (WGS) entry which is preliminary data.</text>
</comment>
<dbReference type="EMBL" id="WNXD01000001">
    <property type="protein sequence ID" value="MBB2144462.1"/>
    <property type="molecule type" value="Genomic_DNA"/>
</dbReference>
<accession>A0A923IVV0</accession>
<dbReference type="AlphaFoldDB" id="A0A923IVV0"/>
<organism evidence="1 2">
    <name type="scientific">Pedobacter planticolens</name>
    <dbReference type="NCBI Taxonomy" id="2679964"/>
    <lineage>
        <taxon>Bacteria</taxon>
        <taxon>Pseudomonadati</taxon>
        <taxon>Bacteroidota</taxon>
        <taxon>Sphingobacteriia</taxon>
        <taxon>Sphingobacteriales</taxon>
        <taxon>Sphingobacteriaceae</taxon>
        <taxon>Pedobacter</taxon>
    </lineage>
</organism>
<dbReference type="Proteomes" id="UP000601055">
    <property type="component" value="Unassembled WGS sequence"/>
</dbReference>
<reference evidence="1" key="1">
    <citation type="submission" date="2019-11" db="EMBL/GenBank/DDBJ databases">
        <title>Description of Pedobacter sp. LMG 31464T.</title>
        <authorList>
            <person name="Carlier A."/>
            <person name="Qi S."/>
            <person name="Vandamme P."/>
        </authorList>
    </citation>
    <scope>NUCLEOTIDE SEQUENCE</scope>
    <source>
        <strain evidence="1">LMG 31464</strain>
    </source>
</reference>
<dbReference type="InterPro" id="IPR046233">
    <property type="entry name" value="DUF6266"/>
</dbReference>
<proteinExistence type="predicted"/>
<dbReference type="Pfam" id="PF19781">
    <property type="entry name" value="DUF6266"/>
    <property type="match status" value="1"/>
</dbReference>
<protein>
    <submittedName>
        <fullName evidence="1">Uncharacterized protein</fullName>
    </submittedName>
</protein>
<dbReference type="RefSeq" id="WP_182921151.1">
    <property type="nucleotide sequence ID" value="NZ_WNXD01000001.1"/>
</dbReference>
<keyword evidence="2" id="KW-1185">Reference proteome</keyword>
<name>A0A923IVV0_9SPHI</name>
<evidence type="ECO:0000313" key="1">
    <source>
        <dbReference type="EMBL" id="MBB2144462.1"/>
    </source>
</evidence>
<gene>
    <name evidence="1" type="ORF">GM921_03120</name>
</gene>